<evidence type="ECO:0000313" key="2">
    <source>
        <dbReference type="EMBL" id="TWJ14845.1"/>
    </source>
</evidence>
<dbReference type="EMBL" id="VLLL01000005">
    <property type="protein sequence ID" value="TWJ14845.1"/>
    <property type="molecule type" value="Genomic_DNA"/>
</dbReference>
<dbReference type="Pfam" id="PF12697">
    <property type="entry name" value="Abhydrolase_6"/>
    <property type="match status" value="1"/>
</dbReference>
<dbReference type="PANTHER" id="PTHR43798">
    <property type="entry name" value="MONOACYLGLYCEROL LIPASE"/>
    <property type="match status" value="1"/>
</dbReference>
<dbReference type="OrthoDB" id="27092at2"/>
<dbReference type="Proteomes" id="UP000321617">
    <property type="component" value="Unassembled WGS sequence"/>
</dbReference>
<proteinExistence type="predicted"/>
<dbReference type="GO" id="GO:0003824">
    <property type="term" value="F:catalytic activity"/>
    <property type="evidence" value="ECO:0007669"/>
    <property type="project" value="UniProtKB-ARBA"/>
</dbReference>
<gene>
    <name evidence="2" type="ORF">LX16_0537</name>
</gene>
<dbReference type="InterPro" id="IPR000073">
    <property type="entry name" value="AB_hydrolase_1"/>
</dbReference>
<dbReference type="InterPro" id="IPR050266">
    <property type="entry name" value="AB_hydrolase_sf"/>
</dbReference>
<evidence type="ECO:0000313" key="3">
    <source>
        <dbReference type="Proteomes" id="UP000321617"/>
    </source>
</evidence>
<feature type="domain" description="AB hydrolase-1" evidence="1">
    <location>
        <begin position="14"/>
        <end position="248"/>
    </location>
</feature>
<evidence type="ECO:0000259" key="1">
    <source>
        <dbReference type="Pfam" id="PF12697"/>
    </source>
</evidence>
<keyword evidence="3" id="KW-1185">Reference proteome</keyword>
<comment type="caution">
    <text evidence="2">The sequence shown here is derived from an EMBL/GenBank/DDBJ whole genome shotgun (WGS) entry which is preliminary data.</text>
</comment>
<dbReference type="PRINTS" id="PR00111">
    <property type="entry name" value="ABHYDROLASE"/>
</dbReference>
<accession>A0A562VAF4</accession>
<dbReference type="SUPFAM" id="SSF53474">
    <property type="entry name" value="alpha/beta-Hydrolases"/>
    <property type="match status" value="1"/>
</dbReference>
<organism evidence="2 3">
    <name type="scientific">Stackebrandtia albiflava</name>
    <dbReference type="NCBI Taxonomy" id="406432"/>
    <lineage>
        <taxon>Bacteria</taxon>
        <taxon>Bacillati</taxon>
        <taxon>Actinomycetota</taxon>
        <taxon>Actinomycetes</taxon>
        <taxon>Glycomycetales</taxon>
        <taxon>Glycomycetaceae</taxon>
        <taxon>Stackebrandtia</taxon>
    </lineage>
</organism>
<sequence>MRLNYAAFGTGIPVIAVHGWTADHRLMTGCLEPLFTDRPGYHRVYPDLPGMGGSPIGDVACSDDMLDAVDEFVTTELGDDPFLLVGDSYGGYIARGLAARRGTQVTGLALICPIGYPERSRRTLPDPDVLVRTPGLLDGLDDGEAAEYAAIAVVQDPETLRRFQAEAWPGIRIADMAALDRVSARYALAEPPESGEPFTRPAVVFAGRQDAVTGYDDFYRLLDHYPRATFAVLDRAGHNLQIEQPVLFKALMAEWLDRVAESME</sequence>
<protein>
    <submittedName>
        <fullName evidence="2">Pimeloyl-ACP methyl ester carboxylesterase</fullName>
    </submittedName>
</protein>
<dbReference type="AlphaFoldDB" id="A0A562VAF4"/>
<dbReference type="InterPro" id="IPR029058">
    <property type="entry name" value="AB_hydrolase_fold"/>
</dbReference>
<dbReference type="RefSeq" id="WP_147132562.1">
    <property type="nucleotide sequence ID" value="NZ_BAABIJ010000001.1"/>
</dbReference>
<dbReference type="PANTHER" id="PTHR43798:SF6">
    <property type="entry name" value="HYDROLASE, PUTATIVE (AFU_ORTHOLOGUE AFUA_4G13070)-RELATED"/>
    <property type="match status" value="1"/>
</dbReference>
<dbReference type="Gene3D" id="3.40.50.1820">
    <property type="entry name" value="alpha/beta hydrolase"/>
    <property type="match status" value="1"/>
</dbReference>
<reference evidence="2 3" key="1">
    <citation type="journal article" date="2013" name="Stand. Genomic Sci.">
        <title>Genomic Encyclopedia of Type Strains, Phase I: The one thousand microbial genomes (KMG-I) project.</title>
        <authorList>
            <person name="Kyrpides N.C."/>
            <person name="Woyke T."/>
            <person name="Eisen J.A."/>
            <person name="Garrity G."/>
            <person name="Lilburn T.G."/>
            <person name="Beck B.J."/>
            <person name="Whitman W.B."/>
            <person name="Hugenholtz P."/>
            <person name="Klenk H.P."/>
        </authorList>
    </citation>
    <scope>NUCLEOTIDE SEQUENCE [LARGE SCALE GENOMIC DNA]</scope>
    <source>
        <strain evidence="2 3">DSM 45044</strain>
    </source>
</reference>
<name>A0A562VAF4_9ACTN</name>